<dbReference type="AlphaFoldDB" id="M7X228"/>
<dbReference type="InterPro" id="IPR013783">
    <property type="entry name" value="Ig-like_fold"/>
</dbReference>
<dbReference type="InParanoid" id="M7X228"/>
<sequence length="355" mass="38531">MYIGLLLSVSFGCDQTYIDEIQSVDPGPDTSAPVVNVNFPLQGTLIRVVEDVTSIDINFEATDDIELKETVLRLDGNEIARFNEFRDFRRFLKTYTYENLTNGSHTLQVTATDLSGKSTTKSVVFEKVEPYRPVYDGEIFYLPFDGDYTELVSIRAAAVSGAPGFVDGVSGKAYAGAANAFLTFPSAGLLGSQFSAVFWYKVNASPDRAGILTIGPPDPARPNAMNNRTAGFRLFRENAGGKQRFKLNVGNGSADNWFDGGAAADIDPASGTWAHIAFTISNSQVTVYINGQVVSQGNFPGISWNGCDIITIASGAPRFTEWGHLSTQSLMDELRLFNKALSQAEIQAIIDAEKP</sequence>
<dbReference type="GO" id="GO:0004553">
    <property type="term" value="F:hydrolase activity, hydrolyzing O-glycosyl compounds"/>
    <property type="evidence" value="ECO:0007669"/>
    <property type="project" value="UniProtKB-ARBA"/>
</dbReference>
<dbReference type="STRING" id="1239962.C943_02205"/>
<evidence type="ECO:0000313" key="1">
    <source>
        <dbReference type="EMBL" id="EMS31550.1"/>
    </source>
</evidence>
<dbReference type="Gene3D" id="2.60.120.200">
    <property type="match status" value="1"/>
</dbReference>
<dbReference type="eggNOG" id="COG3507">
    <property type="taxonomic scope" value="Bacteria"/>
</dbReference>
<name>M7X228_9BACT</name>
<dbReference type="InterPro" id="IPR013320">
    <property type="entry name" value="ConA-like_dom_sf"/>
</dbReference>
<keyword evidence="2" id="KW-1185">Reference proteome</keyword>
<comment type="caution">
    <text evidence="1">The sequence shown here is derived from an EMBL/GenBank/DDBJ whole genome shotgun (WGS) entry which is preliminary data.</text>
</comment>
<dbReference type="Gene3D" id="2.60.40.10">
    <property type="entry name" value="Immunoglobulins"/>
    <property type="match status" value="1"/>
</dbReference>
<dbReference type="Pfam" id="PF13385">
    <property type="entry name" value="Laminin_G_3"/>
    <property type="match status" value="1"/>
</dbReference>
<evidence type="ECO:0000313" key="2">
    <source>
        <dbReference type="Proteomes" id="UP000010953"/>
    </source>
</evidence>
<dbReference type="GO" id="GO:0005975">
    <property type="term" value="P:carbohydrate metabolic process"/>
    <property type="evidence" value="ECO:0007669"/>
    <property type="project" value="UniProtKB-ARBA"/>
</dbReference>
<evidence type="ECO:0008006" key="3">
    <source>
        <dbReference type="Google" id="ProtNLM"/>
    </source>
</evidence>
<reference evidence="1" key="1">
    <citation type="submission" date="2013-01" db="EMBL/GenBank/DDBJ databases">
        <title>Genome assembly of Mariniradius saccharolyticus AK6.</title>
        <authorList>
            <person name="Vaidya B."/>
            <person name="Khatri I."/>
            <person name="Tanuku N.R.S."/>
            <person name="Subramanian S."/>
            <person name="Pinnaka A."/>
        </authorList>
    </citation>
    <scope>NUCLEOTIDE SEQUENCE [LARGE SCALE GENOMIC DNA]</scope>
    <source>
        <strain evidence="1">AK6</strain>
    </source>
</reference>
<accession>M7X228</accession>
<proteinExistence type="predicted"/>
<dbReference type="Proteomes" id="UP000010953">
    <property type="component" value="Unassembled WGS sequence"/>
</dbReference>
<dbReference type="EMBL" id="AMZY02000019">
    <property type="protein sequence ID" value="EMS31550.1"/>
    <property type="molecule type" value="Genomic_DNA"/>
</dbReference>
<protein>
    <recommendedName>
        <fullName evidence="3">LamG-like jellyroll fold domain-containing protein</fullName>
    </recommendedName>
</protein>
<organism evidence="1 2">
    <name type="scientific">Mariniradius saccharolyticus AK6</name>
    <dbReference type="NCBI Taxonomy" id="1239962"/>
    <lineage>
        <taxon>Bacteria</taxon>
        <taxon>Pseudomonadati</taxon>
        <taxon>Bacteroidota</taxon>
        <taxon>Cytophagia</taxon>
        <taxon>Cytophagales</taxon>
        <taxon>Cyclobacteriaceae</taxon>
        <taxon>Mariniradius</taxon>
    </lineage>
</organism>
<gene>
    <name evidence="1" type="ORF">C943_02205</name>
</gene>
<dbReference type="SUPFAM" id="SSF49899">
    <property type="entry name" value="Concanavalin A-like lectins/glucanases"/>
    <property type="match status" value="1"/>
</dbReference>